<evidence type="ECO:0000313" key="2">
    <source>
        <dbReference type="EMBL" id="SIN66062.1"/>
    </source>
</evidence>
<keyword evidence="1" id="KW-0812">Transmembrane</keyword>
<keyword evidence="1" id="KW-1133">Transmembrane helix</keyword>
<feature type="transmembrane region" description="Helical" evidence="1">
    <location>
        <begin position="31"/>
        <end position="48"/>
    </location>
</feature>
<dbReference type="RefSeq" id="WP_074237415.1">
    <property type="nucleotide sequence ID" value="NZ_FSRA01000001.1"/>
</dbReference>
<keyword evidence="3" id="KW-1185">Reference proteome</keyword>
<feature type="transmembrane region" description="Helical" evidence="1">
    <location>
        <begin position="77"/>
        <end position="98"/>
    </location>
</feature>
<sequence length="106" mass="12109">MNRTQQYLAATLALTLPFLYLHTWNPFSVNGPHFLSFYILLSLVVYVFPVTRKLSFVLLILGIARIIQGLYNGKPVLYLLLLVVLNIILTLSINASIWKTQRSSKE</sequence>
<gene>
    <name evidence="2" type="ORF">SAMN04488055_0307</name>
</gene>
<dbReference type="AlphaFoldDB" id="A0A1N6D5J0"/>
<dbReference type="EMBL" id="FSRA01000001">
    <property type="protein sequence ID" value="SIN66062.1"/>
    <property type="molecule type" value="Genomic_DNA"/>
</dbReference>
<proteinExistence type="predicted"/>
<dbReference type="OrthoDB" id="680440at2"/>
<name>A0A1N6D5J0_9BACT</name>
<dbReference type="STRING" id="536979.SAMN04488055_0307"/>
<feature type="transmembrane region" description="Helical" evidence="1">
    <location>
        <begin position="7"/>
        <end position="25"/>
    </location>
</feature>
<evidence type="ECO:0000256" key="1">
    <source>
        <dbReference type="SAM" id="Phobius"/>
    </source>
</evidence>
<organism evidence="2 3">
    <name type="scientific">Chitinophaga niabensis</name>
    <dbReference type="NCBI Taxonomy" id="536979"/>
    <lineage>
        <taxon>Bacteria</taxon>
        <taxon>Pseudomonadati</taxon>
        <taxon>Bacteroidota</taxon>
        <taxon>Chitinophagia</taxon>
        <taxon>Chitinophagales</taxon>
        <taxon>Chitinophagaceae</taxon>
        <taxon>Chitinophaga</taxon>
    </lineage>
</organism>
<evidence type="ECO:0000313" key="3">
    <source>
        <dbReference type="Proteomes" id="UP000185003"/>
    </source>
</evidence>
<dbReference type="Proteomes" id="UP000185003">
    <property type="component" value="Unassembled WGS sequence"/>
</dbReference>
<protein>
    <submittedName>
        <fullName evidence="2">Uncharacterized protein</fullName>
    </submittedName>
</protein>
<accession>A0A1N6D5J0</accession>
<reference evidence="3" key="1">
    <citation type="submission" date="2016-11" db="EMBL/GenBank/DDBJ databases">
        <authorList>
            <person name="Varghese N."/>
            <person name="Submissions S."/>
        </authorList>
    </citation>
    <scope>NUCLEOTIDE SEQUENCE [LARGE SCALE GENOMIC DNA]</scope>
    <source>
        <strain evidence="3">DSM 24787</strain>
    </source>
</reference>
<keyword evidence="1" id="KW-0472">Membrane</keyword>